<organism evidence="1 2">
    <name type="scientific">Micromonospora parastrephiae</name>
    <dbReference type="NCBI Taxonomy" id="2806101"/>
    <lineage>
        <taxon>Bacteria</taxon>
        <taxon>Bacillati</taxon>
        <taxon>Actinomycetota</taxon>
        <taxon>Actinomycetes</taxon>
        <taxon>Micromonosporales</taxon>
        <taxon>Micromonosporaceae</taxon>
        <taxon>Micromonospora</taxon>
    </lineage>
</organism>
<protein>
    <submittedName>
        <fullName evidence="1">Uncharacterized protein</fullName>
    </submittedName>
</protein>
<dbReference type="EMBL" id="JAEVHM010000001">
    <property type="protein sequence ID" value="MBM0230476.1"/>
    <property type="molecule type" value="Genomic_DNA"/>
</dbReference>
<evidence type="ECO:0000313" key="1">
    <source>
        <dbReference type="EMBL" id="MBM0230476.1"/>
    </source>
</evidence>
<dbReference type="Proteomes" id="UP000601027">
    <property type="component" value="Unassembled WGS sequence"/>
</dbReference>
<comment type="caution">
    <text evidence="1">The sequence shown here is derived from an EMBL/GenBank/DDBJ whole genome shotgun (WGS) entry which is preliminary data.</text>
</comment>
<keyword evidence="2" id="KW-1185">Reference proteome</keyword>
<accession>A0ABS1XMI7</accession>
<name>A0ABS1XMI7_9ACTN</name>
<sequence>MSDLAVAADQPDVLAWAHATQNLIANHTSDPQGALNDAACGLGQVGEGPYRVRVVISELTRHWPPSAMAATSTVPPEVSSP</sequence>
<reference evidence="1 2" key="1">
    <citation type="submission" date="2021-01" db="EMBL/GenBank/DDBJ databases">
        <title>Draft genome sequence of Micromonospora sp. strain STR1_7.</title>
        <authorList>
            <person name="Karlyshev A."/>
            <person name="Jawad R."/>
        </authorList>
    </citation>
    <scope>NUCLEOTIDE SEQUENCE [LARGE SCALE GENOMIC DNA]</scope>
    <source>
        <strain evidence="1 2">STR1-7</strain>
    </source>
</reference>
<dbReference type="RefSeq" id="WP_203172952.1">
    <property type="nucleotide sequence ID" value="NZ_JAEVHM010000001.1"/>
</dbReference>
<evidence type="ECO:0000313" key="2">
    <source>
        <dbReference type="Proteomes" id="UP000601027"/>
    </source>
</evidence>
<gene>
    <name evidence="1" type="ORF">JNW91_00465</name>
</gene>
<proteinExistence type="predicted"/>